<dbReference type="InterPro" id="IPR050987">
    <property type="entry name" value="AtrR-like"/>
</dbReference>
<dbReference type="HOGENOM" id="CLU_255268_0_0_1"/>
<dbReference type="OrthoDB" id="4456959at2759"/>
<feature type="compositionally biased region" description="Basic residues" evidence="3">
    <location>
        <begin position="74"/>
        <end position="87"/>
    </location>
</feature>
<feature type="region of interest" description="Disordered" evidence="3">
    <location>
        <begin position="1297"/>
        <end position="1330"/>
    </location>
</feature>
<feature type="compositionally biased region" description="Polar residues" evidence="3">
    <location>
        <begin position="408"/>
        <end position="422"/>
    </location>
</feature>
<dbReference type="PROSITE" id="PS00463">
    <property type="entry name" value="ZN2_CY6_FUNGAL_1"/>
    <property type="match status" value="1"/>
</dbReference>
<evidence type="ECO:0000313" key="5">
    <source>
        <dbReference type="EMBL" id="KDN52760.1"/>
    </source>
</evidence>
<feature type="compositionally biased region" description="Gly residues" evidence="3">
    <location>
        <begin position="519"/>
        <end position="531"/>
    </location>
</feature>
<feature type="compositionally biased region" description="Low complexity" evidence="3">
    <location>
        <begin position="58"/>
        <end position="73"/>
    </location>
</feature>
<dbReference type="PROSITE" id="PS50048">
    <property type="entry name" value="ZN2_CY6_FUNGAL_2"/>
    <property type="match status" value="1"/>
</dbReference>
<evidence type="ECO:0000256" key="2">
    <source>
        <dbReference type="ARBA" id="ARBA00023242"/>
    </source>
</evidence>
<protein>
    <recommendedName>
        <fullName evidence="4">Zn(2)-C6 fungal-type domain-containing protein</fullName>
    </recommendedName>
</protein>
<organism evidence="5 6">
    <name type="scientific">Tilletiaria anomala (strain ATCC 24038 / CBS 436.72 / UBC 951)</name>
    <dbReference type="NCBI Taxonomy" id="1037660"/>
    <lineage>
        <taxon>Eukaryota</taxon>
        <taxon>Fungi</taxon>
        <taxon>Dikarya</taxon>
        <taxon>Basidiomycota</taxon>
        <taxon>Ustilaginomycotina</taxon>
        <taxon>Exobasidiomycetes</taxon>
        <taxon>Georgefischeriales</taxon>
        <taxon>Tilletiariaceae</taxon>
        <taxon>Tilletiaria</taxon>
    </lineage>
</organism>
<feature type="region of interest" description="Disordered" evidence="3">
    <location>
        <begin position="486"/>
        <end position="551"/>
    </location>
</feature>
<dbReference type="Proteomes" id="UP000027361">
    <property type="component" value="Unassembled WGS sequence"/>
</dbReference>
<dbReference type="InParanoid" id="A0A066WQ60"/>
<dbReference type="CDD" id="cd12148">
    <property type="entry name" value="fungal_TF_MHR"/>
    <property type="match status" value="1"/>
</dbReference>
<feature type="compositionally biased region" description="Low complexity" evidence="3">
    <location>
        <begin position="496"/>
        <end position="518"/>
    </location>
</feature>
<feature type="compositionally biased region" description="Polar residues" evidence="3">
    <location>
        <begin position="1302"/>
        <end position="1325"/>
    </location>
</feature>
<feature type="region of interest" description="Disordered" evidence="3">
    <location>
        <begin position="638"/>
        <end position="657"/>
    </location>
</feature>
<feature type="domain" description="Zn(2)-C6 fungal-type" evidence="4">
    <location>
        <begin position="321"/>
        <end position="354"/>
    </location>
</feature>
<dbReference type="InterPro" id="IPR001138">
    <property type="entry name" value="Zn2Cys6_DnaBD"/>
</dbReference>
<evidence type="ECO:0000256" key="1">
    <source>
        <dbReference type="ARBA" id="ARBA00022723"/>
    </source>
</evidence>
<dbReference type="InterPro" id="IPR007219">
    <property type="entry name" value="XnlR_reg_dom"/>
</dbReference>
<feature type="region of interest" description="Disordered" evidence="3">
    <location>
        <begin position="663"/>
        <end position="746"/>
    </location>
</feature>
<dbReference type="SMART" id="SM00066">
    <property type="entry name" value="GAL4"/>
    <property type="match status" value="1"/>
</dbReference>
<accession>A0A066WQ60</accession>
<comment type="caution">
    <text evidence="5">The sequence shown here is derived from an EMBL/GenBank/DDBJ whole genome shotgun (WGS) entry which is preliminary data.</text>
</comment>
<dbReference type="GO" id="GO:0000981">
    <property type="term" value="F:DNA-binding transcription factor activity, RNA polymerase II-specific"/>
    <property type="evidence" value="ECO:0007669"/>
    <property type="project" value="InterPro"/>
</dbReference>
<evidence type="ECO:0000259" key="4">
    <source>
        <dbReference type="PROSITE" id="PS50048"/>
    </source>
</evidence>
<gene>
    <name evidence="5" type="ORF">K437DRAFT_292866</name>
</gene>
<dbReference type="CDD" id="cd00067">
    <property type="entry name" value="GAL4"/>
    <property type="match status" value="1"/>
</dbReference>
<keyword evidence="6" id="KW-1185">Reference proteome</keyword>
<feature type="region of interest" description="Disordered" evidence="3">
    <location>
        <begin position="401"/>
        <end position="472"/>
    </location>
</feature>
<dbReference type="EMBL" id="JMSN01000007">
    <property type="protein sequence ID" value="KDN52760.1"/>
    <property type="molecule type" value="Genomic_DNA"/>
</dbReference>
<feature type="compositionally biased region" description="Basic residues" evidence="3">
    <location>
        <begin position="115"/>
        <end position="125"/>
    </location>
</feature>
<name>A0A066WQ60_TILAU</name>
<evidence type="ECO:0000256" key="3">
    <source>
        <dbReference type="SAM" id="MobiDB-lite"/>
    </source>
</evidence>
<feature type="region of interest" description="Disordered" evidence="3">
    <location>
        <begin position="19"/>
        <end position="313"/>
    </location>
</feature>
<feature type="compositionally biased region" description="Low complexity" evidence="3">
    <location>
        <begin position="20"/>
        <end position="41"/>
    </location>
</feature>
<keyword evidence="1" id="KW-0479">Metal-binding</keyword>
<dbReference type="SUPFAM" id="SSF57701">
    <property type="entry name" value="Zn2/Cys6 DNA-binding domain"/>
    <property type="match status" value="1"/>
</dbReference>
<feature type="compositionally biased region" description="Polar residues" evidence="3">
    <location>
        <begin position="708"/>
        <end position="729"/>
    </location>
</feature>
<dbReference type="GO" id="GO:0006351">
    <property type="term" value="P:DNA-templated transcription"/>
    <property type="evidence" value="ECO:0007669"/>
    <property type="project" value="InterPro"/>
</dbReference>
<reference evidence="5 6" key="1">
    <citation type="submission" date="2014-05" db="EMBL/GenBank/DDBJ databases">
        <title>Draft genome sequence of a rare smut relative, Tilletiaria anomala UBC 951.</title>
        <authorList>
            <consortium name="DOE Joint Genome Institute"/>
            <person name="Toome M."/>
            <person name="Kuo A."/>
            <person name="Henrissat B."/>
            <person name="Lipzen A."/>
            <person name="Tritt A."/>
            <person name="Yoshinaga Y."/>
            <person name="Zane M."/>
            <person name="Barry K."/>
            <person name="Grigoriev I.V."/>
            <person name="Spatafora J.W."/>
            <person name="Aimea M.C."/>
        </authorList>
    </citation>
    <scope>NUCLEOTIDE SEQUENCE [LARGE SCALE GENOMIC DNA]</scope>
    <source>
        <strain evidence="5 6">UBC 951</strain>
    </source>
</reference>
<feature type="compositionally biased region" description="Low complexity" evidence="3">
    <location>
        <begin position="437"/>
        <end position="448"/>
    </location>
</feature>
<proteinExistence type="predicted"/>
<keyword evidence="2" id="KW-0539">Nucleus</keyword>
<dbReference type="GO" id="GO:0008270">
    <property type="term" value="F:zinc ion binding"/>
    <property type="evidence" value="ECO:0007669"/>
    <property type="project" value="InterPro"/>
</dbReference>
<feature type="compositionally biased region" description="Low complexity" evidence="3">
    <location>
        <begin position="642"/>
        <end position="654"/>
    </location>
</feature>
<dbReference type="PANTHER" id="PTHR46910:SF1">
    <property type="entry name" value="MISCELLANEOUS ZN(II)2CYS6 TRANSCRIPTION FACTOR (EUROFUNG)-RELATED"/>
    <property type="match status" value="1"/>
</dbReference>
<dbReference type="Pfam" id="PF04082">
    <property type="entry name" value="Fungal_trans"/>
    <property type="match status" value="1"/>
</dbReference>
<feature type="compositionally biased region" description="Basic residues" evidence="3">
    <location>
        <begin position="245"/>
        <end position="254"/>
    </location>
</feature>
<dbReference type="RefSeq" id="XP_013245599.1">
    <property type="nucleotide sequence ID" value="XM_013390145.1"/>
</dbReference>
<dbReference type="PANTHER" id="PTHR46910">
    <property type="entry name" value="TRANSCRIPTION FACTOR PDR1"/>
    <property type="match status" value="1"/>
</dbReference>
<dbReference type="GO" id="GO:0003677">
    <property type="term" value="F:DNA binding"/>
    <property type="evidence" value="ECO:0007669"/>
    <property type="project" value="InterPro"/>
</dbReference>
<dbReference type="SMART" id="SM00906">
    <property type="entry name" value="Fungal_trans"/>
    <property type="match status" value="1"/>
</dbReference>
<sequence length="1386" mass="147230">MNGLSEEDIHHASLLAEFQASSGPSTPSHPGAAAAAANSKGINHRHHNKSNAGGGGSSSNVNSNTASGSSSHTSHLHPHHHHQHHQLQHQQHDAAAGSGSGSHHHAQPHELGSHNHNHPHAHVAHSHMPYGPSSASSHQGHPRFSSGQGSSQPPPSTGFSLAPAGFHPHIFDNTGGGGAVAGRPNSFNNGYDQSWSHPHTLGPAPPPSASAPADAALQERSNAGAGKKQGNGVETPNRADSGKTSSKKGAKGKGKAAADLAEVETSRNSDVDSDDASALNKQDSISIVIGRPRISNGKRASSGGGGSASQSDRKRRRVVVACDTCRRKKVKCQGLPNASNVCDNCKAYGYKCTFTSEPDRSRGKYEILESKVETLLSALRTVAPHLAQQFQDGDLSIAAPSGSIAGQVDSTDSSQWPMSSNVALPPPPAPPHRSSHSHPGYGASSSSNGDDEAGGGSAGATGTSRESRHGSLEAVAAAAAAILSSGSNGHRGDGAGAASAGGAERGSLAQGGASSSAGPVGGAAGGPGGHSVGRSPATPSGAADGHGSEGRNTDLSIARFLSDGAVGSRPEIKRRDLGPLLPDVEDGRPRYFGRSSTLNYFHGIDSRPPSPNLGSTKWLSAAHAHQLLWPTHHGVAGGGRFGTRTPGTATPTGGLSAMYGLESRSRATSPDRAAGLGSMSANRLRDSHDNTTPSSPVLGGAQQQQQQHDQNILTPCGNKSSLSRHTSAPEQEFKTLPRPRPQPQYPANSKEWVALLRRKNLDAVGRDDVCDNEWFTRYMLPEGDLVLDLFDIFFTRLHPIMPILHRPTMEEDILSGRATHDTAFRGLVFTVLAIASRFTSDTRVRTDEDDASTAGDQFAKASRLYHQVYAASLINVQVLLLSSTFMHSEVGPGVPWTQLGVAIRALQDIGLHQERAYVEFSEFEQELRRRAFWGAFILDALFAVNMGRPVALRVSDCTVRLPKDVTDDAMTDAHARSISLKDKESGTQTVMSGWISLIRLGFIVQDVVLALYSPRWRQEVTQEKHKDYVQNLSKTKQLPEYKDMALLSKRLDEWIADTPAHYRTPQSPYKWQAGILQMGTHDIRLYILKPFLFDPYLRKMLHVQCIDHSKEGLKTIVDLFEDDHLADMVFVMQQGFMSTCTFMITVWHGTAEPDKLAEDELLIEATLRIFASFDVRFLSQIVKKALRLLYNIANRALPSMSSDYADKTKQVLEKLKDVASGLSPPPAQANASFAASTPASRIPFSIASPLPSANAGADVVAATWREGMLPSTFLAGVGDPVDSAGSAMTWAATTGPAPVNGTALSPSVSTSKQQRQSAEASTPNTVREGINGMSTLDTTLSPSGDAPSDIWSTGGGGFDGNEQPRLRQLEDASWGDYFATFLQSLG</sequence>
<dbReference type="Pfam" id="PF00172">
    <property type="entry name" value="Zn_clus"/>
    <property type="match status" value="1"/>
</dbReference>
<dbReference type="Gene3D" id="4.10.240.10">
    <property type="entry name" value="Zn(2)-C6 fungal-type DNA-binding domain"/>
    <property type="match status" value="1"/>
</dbReference>
<dbReference type="InterPro" id="IPR036864">
    <property type="entry name" value="Zn2-C6_fun-type_DNA-bd_sf"/>
</dbReference>
<dbReference type="GeneID" id="25267120"/>
<evidence type="ECO:0000313" key="6">
    <source>
        <dbReference type="Proteomes" id="UP000027361"/>
    </source>
</evidence>
<feature type="compositionally biased region" description="Polar residues" evidence="3">
    <location>
        <begin position="185"/>
        <end position="197"/>
    </location>
</feature>
<dbReference type="STRING" id="1037660.A0A066WQ60"/>